<dbReference type="PRINTS" id="PR00081">
    <property type="entry name" value="GDHRDH"/>
</dbReference>
<dbReference type="Pfam" id="PF13561">
    <property type="entry name" value="adh_short_C2"/>
    <property type="match status" value="1"/>
</dbReference>
<dbReference type="InterPro" id="IPR020904">
    <property type="entry name" value="Sc_DH/Rdtase_CS"/>
</dbReference>
<dbReference type="RefSeq" id="WP_268006983.1">
    <property type="nucleotide sequence ID" value="NZ_BSUT01000001.1"/>
</dbReference>
<sequence>MAVRLKGKVAIITGAGKGLGRAIALGFAREGARVVVNDQPGETQAQEVVSAIQNAGGEAMVIHADTSRKEQVKSMVDRVVAKWERIDILVNNAGIMYSTPFLDIPEEEWDRLMSINLKGYFLCGQSVGRVMAKQGGGKIINISSTRQVQAWPGNASYCASKGAIYMLTRVMAVELAPYGIQVNSIAPGTIPTNLNPVGWDDEELRNERIARIPVGRLGTPEDLVGAALLFASDESSFINGASLMIDGGQTIW</sequence>
<dbReference type="InterPro" id="IPR036291">
    <property type="entry name" value="NAD(P)-bd_dom_sf"/>
</dbReference>
<keyword evidence="3" id="KW-1185">Reference proteome</keyword>
<dbReference type="Proteomes" id="UP001164761">
    <property type="component" value="Chromosome"/>
</dbReference>
<dbReference type="Gene3D" id="3.40.50.720">
    <property type="entry name" value="NAD(P)-binding Rossmann-like Domain"/>
    <property type="match status" value="1"/>
</dbReference>
<name>A0ABY6ZJS8_9BACL</name>
<evidence type="ECO:0000256" key="1">
    <source>
        <dbReference type="ARBA" id="ARBA00006484"/>
    </source>
</evidence>
<accession>A0ABY6ZJS8</accession>
<comment type="similarity">
    <text evidence="1">Belongs to the short-chain dehydrogenases/reductases (SDR) family.</text>
</comment>
<dbReference type="EMBL" id="CP104067">
    <property type="protein sequence ID" value="WAH43107.1"/>
    <property type="molecule type" value="Genomic_DNA"/>
</dbReference>
<dbReference type="PANTHER" id="PTHR42760">
    <property type="entry name" value="SHORT-CHAIN DEHYDROGENASES/REDUCTASES FAMILY MEMBER"/>
    <property type="match status" value="1"/>
</dbReference>
<protein>
    <submittedName>
        <fullName evidence="2">3-oxoacyl-ACP reductase FabG</fullName>
    </submittedName>
</protein>
<reference evidence="2" key="1">
    <citation type="submission" date="2022-08" db="EMBL/GenBank/DDBJ databases">
        <title>Alicyclobacillus fastidiosus DSM 17978, complete genome.</title>
        <authorList>
            <person name="Wang Q."/>
            <person name="Cai R."/>
            <person name="Wang Z."/>
        </authorList>
    </citation>
    <scope>NUCLEOTIDE SEQUENCE</scope>
    <source>
        <strain evidence="2">DSM 17978</strain>
    </source>
</reference>
<dbReference type="InterPro" id="IPR002347">
    <property type="entry name" value="SDR_fam"/>
</dbReference>
<evidence type="ECO:0000313" key="2">
    <source>
        <dbReference type="EMBL" id="WAH43107.1"/>
    </source>
</evidence>
<dbReference type="PROSITE" id="PS00061">
    <property type="entry name" value="ADH_SHORT"/>
    <property type="match status" value="1"/>
</dbReference>
<dbReference type="PRINTS" id="PR00080">
    <property type="entry name" value="SDRFAMILY"/>
</dbReference>
<dbReference type="SUPFAM" id="SSF51735">
    <property type="entry name" value="NAD(P)-binding Rossmann-fold domains"/>
    <property type="match status" value="1"/>
</dbReference>
<proteinExistence type="inferred from homology"/>
<gene>
    <name evidence="2" type="ORF">NZD89_06790</name>
</gene>
<dbReference type="NCBIfam" id="NF005559">
    <property type="entry name" value="PRK07231.1"/>
    <property type="match status" value="1"/>
</dbReference>
<evidence type="ECO:0000313" key="3">
    <source>
        <dbReference type="Proteomes" id="UP001164761"/>
    </source>
</evidence>
<organism evidence="2 3">
    <name type="scientific">Alicyclobacillus fastidiosus</name>
    <dbReference type="NCBI Taxonomy" id="392011"/>
    <lineage>
        <taxon>Bacteria</taxon>
        <taxon>Bacillati</taxon>
        <taxon>Bacillota</taxon>
        <taxon>Bacilli</taxon>
        <taxon>Bacillales</taxon>
        <taxon>Alicyclobacillaceae</taxon>
        <taxon>Alicyclobacillus</taxon>
    </lineage>
</organism>